<sequence>MFTEITSKLPPGGGAHGSPSVASHHDFVPFSTCRFYTGEDSSSLQNSSSANPPALHVASPLSPSPPKREPAAVMWWVSSSSPSPSPNQPSALPLPPQVPLSERGVIRMY</sequence>
<dbReference type="AlphaFoldDB" id="A0A2D4JS40"/>
<feature type="region of interest" description="Disordered" evidence="1">
    <location>
        <begin position="39"/>
        <end position="109"/>
    </location>
</feature>
<evidence type="ECO:0000313" key="2">
    <source>
        <dbReference type="EMBL" id="LAA99319.1"/>
    </source>
</evidence>
<accession>A0A2D4JS40</accession>
<dbReference type="EMBL" id="IACK01241615">
    <property type="protein sequence ID" value="LAA99319.1"/>
    <property type="molecule type" value="Transcribed_RNA"/>
</dbReference>
<proteinExistence type="predicted"/>
<protein>
    <submittedName>
        <fullName evidence="2">Uncharacterized protein</fullName>
    </submittedName>
</protein>
<feature type="region of interest" description="Disordered" evidence="1">
    <location>
        <begin position="1"/>
        <end position="23"/>
    </location>
</feature>
<evidence type="ECO:0000256" key="1">
    <source>
        <dbReference type="SAM" id="MobiDB-lite"/>
    </source>
</evidence>
<name>A0A2D4JS40_MICLE</name>
<feature type="compositionally biased region" description="Pro residues" evidence="1">
    <location>
        <begin position="83"/>
        <end position="98"/>
    </location>
</feature>
<reference evidence="2" key="1">
    <citation type="submission" date="2017-07" db="EMBL/GenBank/DDBJ databases">
        <authorList>
            <person name="Mikheyev A."/>
            <person name="Grau M."/>
        </authorList>
    </citation>
    <scope>NUCLEOTIDE SEQUENCE</scope>
    <source>
        <tissue evidence="2">Venom_gland</tissue>
    </source>
</reference>
<organism evidence="2">
    <name type="scientific">Micrurus lemniscatus lemniscatus</name>
    <dbReference type="NCBI Taxonomy" id="129467"/>
    <lineage>
        <taxon>Eukaryota</taxon>
        <taxon>Metazoa</taxon>
        <taxon>Chordata</taxon>
        <taxon>Craniata</taxon>
        <taxon>Vertebrata</taxon>
        <taxon>Euteleostomi</taxon>
        <taxon>Lepidosauria</taxon>
        <taxon>Squamata</taxon>
        <taxon>Bifurcata</taxon>
        <taxon>Unidentata</taxon>
        <taxon>Episquamata</taxon>
        <taxon>Toxicofera</taxon>
        <taxon>Serpentes</taxon>
        <taxon>Colubroidea</taxon>
        <taxon>Elapidae</taxon>
        <taxon>Elapinae</taxon>
        <taxon>Micrurus</taxon>
    </lineage>
</organism>
<reference evidence="2" key="2">
    <citation type="submission" date="2017-11" db="EMBL/GenBank/DDBJ databases">
        <title>Coralsnake Venomics: Analyses of Venom Gland Transcriptomes and Proteomes of Six Brazilian Taxa.</title>
        <authorList>
            <person name="Aird S.D."/>
            <person name="Jorge da Silva N."/>
            <person name="Qiu L."/>
            <person name="Villar-Briones A."/>
            <person name="Aparecida-Saddi V."/>
            <person name="Campos-Telles M.P."/>
            <person name="Grau M."/>
            <person name="Mikheyev A.S."/>
        </authorList>
    </citation>
    <scope>NUCLEOTIDE SEQUENCE</scope>
    <source>
        <tissue evidence="2">Venom_gland</tissue>
    </source>
</reference>